<dbReference type="GO" id="GO:0005789">
    <property type="term" value="C:endoplasmic reticulum membrane"/>
    <property type="evidence" value="ECO:0007669"/>
    <property type="project" value="TreeGrafter"/>
</dbReference>
<keyword evidence="1" id="KW-1133">Transmembrane helix</keyword>
<keyword evidence="1" id="KW-0472">Membrane</keyword>
<dbReference type="GO" id="GO:0000030">
    <property type="term" value="F:mannosyltransferase activity"/>
    <property type="evidence" value="ECO:0007669"/>
    <property type="project" value="TreeGrafter"/>
</dbReference>
<dbReference type="AlphaFoldDB" id="A0AAN8NMQ6"/>
<protein>
    <submittedName>
        <fullName evidence="3">Uncharacterized protein</fullName>
    </submittedName>
</protein>
<dbReference type="Pfam" id="PF10333">
    <property type="entry name" value="Pga1"/>
    <property type="match status" value="1"/>
</dbReference>
<dbReference type="Proteomes" id="UP001307849">
    <property type="component" value="Unassembled WGS sequence"/>
</dbReference>
<dbReference type="GO" id="GO:0006506">
    <property type="term" value="P:GPI anchor biosynthetic process"/>
    <property type="evidence" value="ECO:0007669"/>
    <property type="project" value="TreeGrafter"/>
</dbReference>
<dbReference type="PANTHER" id="PTHR28022:SF1">
    <property type="entry name" value="GPI MANNOSYLTRANSFERASE 2 SUBUNIT PGA1"/>
    <property type="match status" value="1"/>
</dbReference>
<evidence type="ECO:0000313" key="3">
    <source>
        <dbReference type="EMBL" id="KAK6521203.1"/>
    </source>
</evidence>
<evidence type="ECO:0000313" key="4">
    <source>
        <dbReference type="Proteomes" id="UP001307849"/>
    </source>
</evidence>
<keyword evidence="4" id="KW-1185">Reference proteome</keyword>
<dbReference type="EMBL" id="JAVHJM010000001">
    <property type="protein sequence ID" value="KAK6521203.1"/>
    <property type="molecule type" value="Genomic_DNA"/>
</dbReference>
<proteinExistence type="predicted"/>
<sequence length="214" mass="23776">MYPKHTMVGLDAFFLLFAWLLLWTPSANANTEKVIFSVPDTPDSSLNNVIDGSNFNVIGQLSPAEAPEKLLLRVELPREFPTESAPRGVDSWVLLKGLKPGARYEARICWAATIPSDFWLSVHSPLNHGPGSDIYLKISAIAAYYTTNTTLMNNPEPVLVDIILDEFLLGVLPRSLLNVGLFIVVMAGVAWYAGLYAIQWLDDIIRKYLKDKVA</sequence>
<comment type="caution">
    <text evidence="3">The sequence shown here is derived from an EMBL/GenBank/DDBJ whole genome shotgun (WGS) entry which is preliminary data.</text>
</comment>
<organism evidence="3 4">
    <name type="scientific">Arthrobotrys conoides</name>
    <dbReference type="NCBI Taxonomy" id="74498"/>
    <lineage>
        <taxon>Eukaryota</taxon>
        <taxon>Fungi</taxon>
        <taxon>Dikarya</taxon>
        <taxon>Ascomycota</taxon>
        <taxon>Pezizomycotina</taxon>
        <taxon>Orbiliomycetes</taxon>
        <taxon>Orbiliales</taxon>
        <taxon>Orbiliaceae</taxon>
        <taxon>Arthrobotrys</taxon>
    </lineage>
</organism>
<dbReference type="PANTHER" id="PTHR28022">
    <property type="entry name" value="GPI MANNOSYLTRANSFERASE 2 SUBUNIT PGA1"/>
    <property type="match status" value="1"/>
</dbReference>
<dbReference type="GO" id="GO:0031501">
    <property type="term" value="C:mannosyltransferase complex"/>
    <property type="evidence" value="ECO:0007669"/>
    <property type="project" value="TreeGrafter"/>
</dbReference>
<dbReference type="InterPro" id="IPR019433">
    <property type="entry name" value="GPI_ManTrfase_II_coact_Pga1"/>
</dbReference>
<evidence type="ECO:0000256" key="2">
    <source>
        <dbReference type="SAM" id="SignalP"/>
    </source>
</evidence>
<keyword evidence="1" id="KW-0812">Transmembrane</keyword>
<gene>
    <name evidence="3" type="ORF">TWF506_001428</name>
</gene>
<feature type="transmembrane region" description="Helical" evidence="1">
    <location>
        <begin position="176"/>
        <end position="198"/>
    </location>
</feature>
<feature type="chain" id="PRO_5042970832" evidence="2">
    <location>
        <begin position="30"/>
        <end position="214"/>
    </location>
</feature>
<name>A0AAN8NMQ6_9PEZI</name>
<reference evidence="3 4" key="1">
    <citation type="submission" date="2019-10" db="EMBL/GenBank/DDBJ databases">
        <authorList>
            <person name="Palmer J.M."/>
        </authorList>
    </citation>
    <scope>NUCLEOTIDE SEQUENCE [LARGE SCALE GENOMIC DNA]</scope>
    <source>
        <strain evidence="3 4">TWF506</strain>
    </source>
</reference>
<feature type="signal peptide" evidence="2">
    <location>
        <begin position="1"/>
        <end position="29"/>
    </location>
</feature>
<accession>A0AAN8NMQ6</accession>
<evidence type="ECO:0000256" key="1">
    <source>
        <dbReference type="SAM" id="Phobius"/>
    </source>
</evidence>
<keyword evidence="2" id="KW-0732">Signal</keyword>